<name>A0ABW7TSK3_9NOCA</name>
<sequence>MHDLEGRGYIVTGAASGIGLGACRRLVSAGAAVAMLDRDIGKLTAEAADLASRGTAFAIGCDVADEDSVTAAVAESAARLPSVAGVCTSAGVFEAPDLHDLEDLDMAVFDRVLAVNLRGTVLVLRAVLPLLDAGGSIVTVASTAGLRGHGYGMAYTASKGGVVALTRRTALRYGPKGIRVNCVCPGATAGEGLGSVFDDEQTAAQASADLPLRRIGQADEVGATIAVLLSDDTSYVTGQILAVDGGMVIR</sequence>
<dbReference type="SUPFAM" id="SSF51735">
    <property type="entry name" value="NAD(P)-binding Rossmann-fold domains"/>
    <property type="match status" value="1"/>
</dbReference>
<evidence type="ECO:0000256" key="2">
    <source>
        <dbReference type="ARBA" id="ARBA00023002"/>
    </source>
</evidence>
<protein>
    <submittedName>
        <fullName evidence="3">SDR family NAD(P)-dependent oxidoreductase</fullName>
        <ecNumber evidence="3">1.1.1.-</ecNumber>
    </submittedName>
</protein>
<comment type="caution">
    <text evidence="3">The sequence shown here is derived from an EMBL/GenBank/DDBJ whole genome shotgun (WGS) entry which is preliminary data.</text>
</comment>
<keyword evidence="2 3" id="KW-0560">Oxidoreductase</keyword>
<dbReference type="Pfam" id="PF13561">
    <property type="entry name" value="adh_short_C2"/>
    <property type="match status" value="1"/>
</dbReference>
<accession>A0ABW7TSK3</accession>
<evidence type="ECO:0000313" key="3">
    <source>
        <dbReference type="EMBL" id="MFI1464027.1"/>
    </source>
</evidence>
<dbReference type="InterPro" id="IPR036291">
    <property type="entry name" value="NAD(P)-bd_dom_sf"/>
</dbReference>
<proteinExistence type="inferred from homology"/>
<keyword evidence="4" id="KW-1185">Reference proteome</keyword>
<dbReference type="PANTHER" id="PTHR42760">
    <property type="entry name" value="SHORT-CHAIN DEHYDROGENASES/REDUCTASES FAMILY MEMBER"/>
    <property type="match status" value="1"/>
</dbReference>
<dbReference type="Proteomes" id="UP001611263">
    <property type="component" value="Unassembled WGS sequence"/>
</dbReference>
<comment type="similarity">
    <text evidence="1">Belongs to the short-chain dehydrogenases/reductases (SDR) family.</text>
</comment>
<dbReference type="PRINTS" id="PR00081">
    <property type="entry name" value="GDHRDH"/>
</dbReference>
<dbReference type="PROSITE" id="PS51257">
    <property type="entry name" value="PROKAR_LIPOPROTEIN"/>
    <property type="match status" value="1"/>
</dbReference>
<dbReference type="InterPro" id="IPR002347">
    <property type="entry name" value="SDR_fam"/>
</dbReference>
<gene>
    <name evidence="3" type="ORF">ACH4WX_25175</name>
</gene>
<evidence type="ECO:0000313" key="4">
    <source>
        <dbReference type="Proteomes" id="UP001611263"/>
    </source>
</evidence>
<dbReference type="Gene3D" id="3.40.50.720">
    <property type="entry name" value="NAD(P)-binding Rossmann-like Domain"/>
    <property type="match status" value="1"/>
</dbReference>
<dbReference type="CDD" id="cd05233">
    <property type="entry name" value="SDR_c"/>
    <property type="match status" value="1"/>
</dbReference>
<dbReference type="RefSeq" id="WP_033245535.1">
    <property type="nucleotide sequence ID" value="NZ_JBIRUQ010000007.1"/>
</dbReference>
<dbReference type="EC" id="1.1.1.-" evidence="3"/>
<dbReference type="EMBL" id="JBIRUQ010000007">
    <property type="protein sequence ID" value="MFI1464027.1"/>
    <property type="molecule type" value="Genomic_DNA"/>
</dbReference>
<dbReference type="PANTHER" id="PTHR42760:SF133">
    <property type="entry name" value="3-OXOACYL-[ACYL-CARRIER-PROTEIN] REDUCTASE"/>
    <property type="match status" value="1"/>
</dbReference>
<reference evidence="3 4" key="1">
    <citation type="submission" date="2024-10" db="EMBL/GenBank/DDBJ databases">
        <title>The Natural Products Discovery Center: Release of the First 8490 Sequenced Strains for Exploring Actinobacteria Biosynthetic Diversity.</title>
        <authorList>
            <person name="Kalkreuter E."/>
            <person name="Kautsar S.A."/>
            <person name="Yang D."/>
            <person name="Bader C.D."/>
            <person name="Teijaro C.N."/>
            <person name="Fluegel L."/>
            <person name="Davis C.M."/>
            <person name="Simpson J.R."/>
            <person name="Lauterbach L."/>
            <person name="Steele A.D."/>
            <person name="Gui C."/>
            <person name="Meng S."/>
            <person name="Li G."/>
            <person name="Viehrig K."/>
            <person name="Ye F."/>
            <person name="Su P."/>
            <person name="Kiefer A.F."/>
            <person name="Nichols A."/>
            <person name="Cepeda A.J."/>
            <person name="Yan W."/>
            <person name="Fan B."/>
            <person name="Jiang Y."/>
            <person name="Adhikari A."/>
            <person name="Zheng C.-J."/>
            <person name="Schuster L."/>
            <person name="Cowan T.M."/>
            <person name="Smanski M.J."/>
            <person name="Chevrette M.G."/>
            <person name="De Carvalho L.P.S."/>
            <person name="Shen B."/>
        </authorList>
    </citation>
    <scope>NUCLEOTIDE SEQUENCE [LARGE SCALE GENOMIC DNA]</scope>
    <source>
        <strain evidence="3 4">NPDC020568</strain>
    </source>
</reference>
<dbReference type="GO" id="GO:0016491">
    <property type="term" value="F:oxidoreductase activity"/>
    <property type="evidence" value="ECO:0007669"/>
    <property type="project" value="UniProtKB-KW"/>
</dbReference>
<organism evidence="3 4">
    <name type="scientific">Nocardia carnea</name>
    <dbReference type="NCBI Taxonomy" id="37328"/>
    <lineage>
        <taxon>Bacteria</taxon>
        <taxon>Bacillati</taxon>
        <taxon>Actinomycetota</taxon>
        <taxon>Actinomycetes</taxon>
        <taxon>Mycobacteriales</taxon>
        <taxon>Nocardiaceae</taxon>
        <taxon>Nocardia</taxon>
    </lineage>
</organism>
<evidence type="ECO:0000256" key="1">
    <source>
        <dbReference type="ARBA" id="ARBA00006484"/>
    </source>
</evidence>